<dbReference type="EMBL" id="LK022848">
    <property type="protein sequence ID" value="CDR07498.1"/>
    <property type="molecule type" value="Genomic_DNA"/>
</dbReference>
<sequence length="101" mass="11265">MSALPPEATITWPSPHFAINTAWLELSLTALGLLAWMRTLLLLGELATAEPKKLRYRLLHAAARITRGGRRLQLRISATWPRRNELTSAFARLTALPRPAA</sequence>
<evidence type="ECO:0000259" key="1">
    <source>
        <dbReference type="Pfam" id="PF13701"/>
    </source>
</evidence>
<dbReference type="InterPro" id="IPR025668">
    <property type="entry name" value="Tnp_DDE_dom"/>
</dbReference>
<name>A0A060ZVH0_9ACTN</name>
<protein>
    <submittedName>
        <fullName evidence="2">Transposase IS4 family protein</fullName>
    </submittedName>
</protein>
<accession>A0A060ZVH0</accession>
<evidence type="ECO:0000313" key="2">
    <source>
        <dbReference type="EMBL" id="CDR07498.1"/>
    </source>
</evidence>
<dbReference type="HOGENOM" id="CLU_2290089_0_0_11"/>
<proteinExistence type="predicted"/>
<reference evidence="2" key="1">
    <citation type="submission" date="2014-05" db="EMBL/GenBank/DDBJ databases">
        <authorList>
            <person name="Horn Fabian"/>
        </authorList>
    </citation>
    <scope>NUCLEOTIDE SEQUENCE</scope>
</reference>
<organism evidence="2">
    <name type="scientific">Streptomyces iranensis</name>
    <dbReference type="NCBI Taxonomy" id="576784"/>
    <lineage>
        <taxon>Bacteria</taxon>
        <taxon>Bacillati</taxon>
        <taxon>Actinomycetota</taxon>
        <taxon>Actinomycetes</taxon>
        <taxon>Kitasatosporales</taxon>
        <taxon>Streptomycetaceae</taxon>
        <taxon>Streptomyces</taxon>
        <taxon>Streptomyces violaceusniger group</taxon>
    </lineage>
</organism>
<gene>
    <name evidence="2" type="ORF">SIRAN4230</name>
</gene>
<feature type="domain" description="Transposase DDE" evidence="1">
    <location>
        <begin position="14"/>
        <end position="97"/>
    </location>
</feature>
<dbReference type="AlphaFoldDB" id="A0A060ZVH0"/>
<dbReference type="Pfam" id="PF13701">
    <property type="entry name" value="DDE_Tnp_1_4"/>
    <property type="match status" value="1"/>
</dbReference>